<evidence type="ECO:0000256" key="2">
    <source>
        <dbReference type="ARBA" id="ARBA00009824"/>
    </source>
</evidence>
<evidence type="ECO:0000256" key="7">
    <source>
        <dbReference type="SAM" id="Phobius"/>
    </source>
</evidence>
<dbReference type="InterPro" id="IPR007941">
    <property type="entry name" value="DUF726"/>
</dbReference>
<dbReference type="SUPFAM" id="SSF53474">
    <property type="entry name" value="alpha/beta-Hydrolases"/>
    <property type="match status" value="1"/>
</dbReference>
<feature type="transmembrane region" description="Helical" evidence="7">
    <location>
        <begin position="325"/>
        <end position="348"/>
    </location>
</feature>
<evidence type="ECO:0000256" key="5">
    <source>
        <dbReference type="ARBA" id="ARBA00023136"/>
    </source>
</evidence>
<feature type="region of interest" description="Disordered" evidence="6">
    <location>
        <begin position="686"/>
        <end position="761"/>
    </location>
</feature>
<keyword evidence="9" id="KW-1185">Reference proteome</keyword>
<keyword evidence="5 7" id="KW-0472">Membrane</keyword>
<dbReference type="PANTHER" id="PTHR17920:SF22">
    <property type="entry name" value="DUF726 DOMAIN PROTEIN (AFU_ORTHOLOGUE AFUA_2G12860)"/>
    <property type="match status" value="1"/>
</dbReference>
<feature type="compositionally biased region" description="Acidic residues" evidence="6">
    <location>
        <begin position="123"/>
        <end position="135"/>
    </location>
</feature>
<comment type="similarity">
    <text evidence="2">Belongs to the TMCO4 family.</text>
</comment>
<feature type="compositionally biased region" description="Basic and acidic residues" evidence="6">
    <location>
        <begin position="136"/>
        <end position="155"/>
    </location>
</feature>
<keyword evidence="4 7" id="KW-1133">Transmembrane helix</keyword>
<evidence type="ECO:0000313" key="8">
    <source>
        <dbReference type="EMBL" id="KAL2281151.1"/>
    </source>
</evidence>
<keyword evidence="3 7" id="KW-0812">Transmembrane</keyword>
<feature type="region of interest" description="Disordered" evidence="6">
    <location>
        <begin position="197"/>
        <end position="221"/>
    </location>
</feature>
<protein>
    <recommendedName>
        <fullName evidence="10">DUF726-domain-containing protein</fullName>
    </recommendedName>
</protein>
<evidence type="ECO:0000256" key="4">
    <source>
        <dbReference type="ARBA" id="ARBA00022989"/>
    </source>
</evidence>
<proteinExistence type="inferred from homology"/>
<organism evidence="8 9">
    <name type="scientific">Diaporthe vaccinii</name>
    <dbReference type="NCBI Taxonomy" id="105482"/>
    <lineage>
        <taxon>Eukaryota</taxon>
        <taxon>Fungi</taxon>
        <taxon>Dikarya</taxon>
        <taxon>Ascomycota</taxon>
        <taxon>Pezizomycotina</taxon>
        <taxon>Sordariomycetes</taxon>
        <taxon>Sordariomycetidae</taxon>
        <taxon>Diaporthales</taxon>
        <taxon>Diaporthaceae</taxon>
        <taxon>Diaporthe</taxon>
        <taxon>Diaporthe eres species complex</taxon>
    </lineage>
</organism>
<feature type="region of interest" description="Disordered" evidence="6">
    <location>
        <begin position="111"/>
        <end position="155"/>
    </location>
</feature>
<reference evidence="8 9" key="1">
    <citation type="submission" date="2024-03" db="EMBL/GenBank/DDBJ databases">
        <title>A high-quality draft genome sequence of Diaporthe vaccinii, a causative agent of upright dieback and viscid rot disease in cranberry plants.</title>
        <authorList>
            <person name="Sarrasin M."/>
            <person name="Lang B.F."/>
            <person name="Burger G."/>
        </authorList>
    </citation>
    <scope>NUCLEOTIDE SEQUENCE [LARGE SCALE GENOMIC DNA]</scope>
    <source>
        <strain evidence="8 9">IS7</strain>
    </source>
</reference>
<feature type="transmembrane region" description="Helical" evidence="7">
    <location>
        <begin position="368"/>
        <end position="386"/>
    </location>
</feature>
<feature type="compositionally biased region" description="Basic and acidic residues" evidence="6">
    <location>
        <begin position="688"/>
        <end position="707"/>
    </location>
</feature>
<dbReference type="EMBL" id="JBAWTH010000059">
    <property type="protein sequence ID" value="KAL2281151.1"/>
    <property type="molecule type" value="Genomic_DNA"/>
</dbReference>
<evidence type="ECO:0000313" key="9">
    <source>
        <dbReference type="Proteomes" id="UP001600888"/>
    </source>
</evidence>
<evidence type="ECO:0000256" key="1">
    <source>
        <dbReference type="ARBA" id="ARBA00004141"/>
    </source>
</evidence>
<dbReference type="Pfam" id="PF05277">
    <property type="entry name" value="DUF726"/>
    <property type="match status" value="1"/>
</dbReference>
<evidence type="ECO:0000256" key="3">
    <source>
        <dbReference type="ARBA" id="ARBA00022692"/>
    </source>
</evidence>
<evidence type="ECO:0000256" key="6">
    <source>
        <dbReference type="SAM" id="MobiDB-lite"/>
    </source>
</evidence>
<name>A0ABR4EFD1_9PEZI</name>
<dbReference type="InterPro" id="IPR029058">
    <property type="entry name" value="AB_hydrolase_fold"/>
</dbReference>
<comment type="subcellular location">
    <subcellularLocation>
        <location evidence="1">Membrane</location>
        <topology evidence="1">Multi-pass membrane protein</topology>
    </subcellularLocation>
</comment>
<sequence>MRTVQLRVAPTDTTLHRRPRETEVKMFSKLKNLAEKGQASSPKSDDDQGESLTTILPTREDRANLLLLIADLIEVMRVQLVDAFDPNKSETATPLKIGRSLEVADDAALEIKPGSTEQSGLDEAAEEATEIDPADQAEKAKTDEEKRKDAAEKARKAFEKRAKELARPETEDFKKAALTHFDDWRDKVMQRIGEAVNQREDGEEPAHQGHESRPSSQQKPDAAGEILQNIFPPLETPLVSLSDARRILILHSILLILLGLESYPAESRVLMLRLASSLGLSAELLSQDEISVAKGLLEAAKQQMNADEETKKKAEAGSTARKWKVGLGAVAGAVLIGVTGGLAAPLLAAGVGTVMGGLGLGATATAGYLGALAGSAPLVGILFGAYGGRMTGKMVDEYAKEVEDFAFLPINKPTLFQRGKQDEKNARHLRVAVGIAGWLVEENEVVLPWQAISGRSTEAFALRWELDALLRLGCALNTYIKSYAWGFAKKEILSRTIFATLASALTLPYALAKASRVIDNPFSVAVSRSEKAGKVLADALINKVQGERPVTLIGYSLGARVIYTCLAELANRKAFGLVESVCLIGAAAPSDPIAWRKIRSVVAGRVINVFSTKDYLLAFLYRANSFQYGISGLQAIAEVQGIENVDVSDLVDGHTQYRFLVGSILQKLDLEDIDGEVVENQMKKLKRQEKEDKEERERKAAEGKSAEEEADEMEKEVEQKSKAAKAMDWMGSKVSSINKKKSTPTENVMTEDDMLREAEKR</sequence>
<accession>A0ABR4EFD1</accession>
<dbReference type="PANTHER" id="PTHR17920">
    <property type="entry name" value="TRANSMEMBRANE AND COILED-COIL DOMAIN-CONTAINING PROTEIN 4 TMCO4"/>
    <property type="match status" value="1"/>
</dbReference>
<feature type="compositionally biased region" description="Basic and acidic residues" evidence="6">
    <location>
        <begin position="197"/>
        <end position="213"/>
    </location>
</feature>
<dbReference type="Proteomes" id="UP001600888">
    <property type="component" value="Unassembled WGS sequence"/>
</dbReference>
<comment type="caution">
    <text evidence="8">The sequence shown here is derived from an EMBL/GenBank/DDBJ whole genome shotgun (WGS) entry which is preliminary data.</text>
</comment>
<dbReference type="Gene3D" id="3.40.50.1820">
    <property type="entry name" value="alpha/beta hydrolase"/>
    <property type="match status" value="1"/>
</dbReference>
<gene>
    <name evidence="8" type="ORF">FJTKL_11808</name>
</gene>
<evidence type="ECO:0008006" key="10">
    <source>
        <dbReference type="Google" id="ProtNLM"/>
    </source>
</evidence>